<keyword evidence="1" id="KW-0560">Oxidoreductase</keyword>
<reference evidence="2" key="1">
    <citation type="journal article" date="2020" name="Stud. Mycol.">
        <title>101 Dothideomycetes genomes: a test case for predicting lifestyles and emergence of pathogens.</title>
        <authorList>
            <person name="Haridas S."/>
            <person name="Albert R."/>
            <person name="Binder M."/>
            <person name="Bloem J."/>
            <person name="Labutti K."/>
            <person name="Salamov A."/>
            <person name="Andreopoulos B."/>
            <person name="Baker S."/>
            <person name="Barry K."/>
            <person name="Bills G."/>
            <person name="Bluhm B."/>
            <person name="Cannon C."/>
            <person name="Castanera R."/>
            <person name="Culley D."/>
            <person name="Daum C."/>
            <person name="Ezra D."/>
            <person name="Gonzalez J."/>
            <person name="Henrissat B."/>
            <person name="Kuo A."/>
            <person name="Liang C."/>
            <person name="Lipzen A."/>
            <person name="Lutzoni F."/>
            <person name="Magnuson J."/>
            <person name="Mondo S."/>
            <person name="Nolan M."/>
            <person name="Ohm R."/>
            <person name="Pangilinan J."/>
            <person name="Park H.-J."/>
            <person name="Ramirez L."/>
            <person name="Alfaro M."/>
            <person name="Sun H."/>
            <person name="Tritt A."/>
            <person name="Yoshinaga Y."/>
            <person name="Zwiers L.-H."/>
            <person name="Turgeon B."/>
            <person name="Goodwin S."/>
            <person name="Spatafora J."/>
            <person name="Crous P."/>
            <person name="Grigoriev I."/>
        </authorList>
    </citation>
    <scope>NUCLEOTIDE SEQUENCE</scope>
    <source>
        <strain evidence="2">CBS 123094</strain>
    </source>
</reference>
<dbReference type="EMBL" id="ML977584">
    <property type="protein sequence ID" value="KAF2001231.1"/>
    <property type="molecule type" value="Genomic_DNA"/>
</dbReference>
<dbReference type="PRINTS" id="PR00081">
    <property type="entry name" value="GDHRDH"/>
</dbReference>
<dbReference type="Proteomes" id="UP000799779">
    <property type="component" value="Unassembled WGS sequence"/>
</dbReference>
<evidence type="ECO:0000313" key="2">
    <source>
        <dbReference type="EMBL" id="KAF2001231.1"/>
    </source>
</evidence>
<dbReference type="PANTHER" id="PTHR43157">
    <property type="entry name" value="PHOSPHATIDYLINOSITOL-GLYCAN BIOSYNTHESIS CLASS F PROTEIN-RELATED"/>
    <property type="match status" value="1"/>
</dbReference>
<evidence type="ECO:0000313" key="3">
    <source>
        <dbReference type="Proteomes" id="UP000799779"/>
    </source>
</evidence>
<evidence type="ECO:0000256" key="1">
    <source>
        <dbReference type="ARBA" id="ARBA00023002"/>
    </source>
</evidence>
<name>A0A6A5WM50_9PLEO</name>
<keyword evidence="3" id="KW-1185">Reference proteome</keyword>
<dbReference type="AlphaFoldDB" id="A0A6A5WM50"/>
<dbReference type="PANTHER" id="PTHR43157:SF35">
    <property type="entry name" value="DEHYDROGENASE_REDUCTASE FAMILY PROTEIN, PUTATIVE-RELATED"/>
    <property type="match status" value="1"/>
</dbReference>
<dbReference type="SUPFAM" id="SSF51735">
    <property type="entry name" value="NAD(P)-binding Rossmann-fold domains"/>
    <property type="match status" value="1"/>
</dbReference>
<dbReference type="InterPro" id="IPR002347">
    <property type="entry name" value="SDR_fam"/>
</dbReference>
<dbReference type="Pfam" id="PF00106">
    <property type="entry name" value="adh_short"/>
    <property type="match status" value="1"/>
</dbReference>
<dbReference type="Gene3D" id="3.40.50.720">
    <property type="entry name" value="NAD(P)-binding Rossmann-like Domain"/>
    <property type="match status" value="1"/>
</dbReference>
<proteinExistence type="predicted"/>
<organism evidence="2 3">
    <name type="scientific">Amniculicola lignicola CBS 123094</name>
    <dbReference type="NCBI Taxonomy" id="1392246"/>
    <lineage>
        <taxon>Eukaryota</taxon>
        <taxon>Fungi</taxon>
        <taxon>Dikarya</taxon>
        <taxon>Ascomycota</taxon>
        <taxon>Pezizomycotina</taxon>
        <taxon>Dothideomycetes</taxon>
        <taxon>Pleosporomycetidae</taxon>
        <taxon>Pleosporales</taxon>
        <taxon>Amniculicolaceae</taxon>
        <taxon>Amniculicola</taxon>
    </lineage>
</organism>
<dbReference type="InterPro" id="IPR036291">
    <property type="entry name" value="NAD(P)-bd_dom_sf"/>
</dbReference>
<sequence>MSANLENLAAAEATPWGFLRRQYTKPLPLPPSTTLQNQTAIIVGSNTGLGLEACRQLLSLHLRHLIMGVRSQTKGNTSAALLRTEFPTATISVWIVDLENYASMRAFAEKCRALDTRIDIAILNAGLVRNEFGVVAATTHEVTLQVNYLSTVFLTLLLGPILIAKRNDHVGNSKTRVEPPVLSIVTSDAAHNTTRQSFGLAPILESFDDRDAFSGFDWYCKSKLLQVIFVAKLAERVRSSDLIVNTVNPAMTKGTSFFDGVPRVVRIAMRVAQAVFARSVAVGASVYVYAAVAAGEESHGGFVGEWRVKAWPGVMYGEEGRRLGERVWEETRGELEGVGGGDLFEGF</sequence>
<dbReference type="GO" id="GO:0016491">
    <property type="term" value="F:oxidoreductase activity"/>
    <property type="evidence" value="ECO:0007669"/>
    <property type="project" value="UniProtKB-KW"/>
</dbReference>
<accession>A0A6A5WM50</accession>
<protein>
    <submittedName>
        <fullName evidence="2">NAD(P)-binding protein</fullName>
    </submittedName>
</protein>
<gene>
    <name evidence="2" type="ORF">P154DRAFT_619564</name>
</gene>
<dbReference type="OrthoDB" id="542013at2759"/>